<evidence type="ECO:0008006" key="8">
    <source>
        <dbReference type="Google" id="ProtNLM"/>
    </source>
</evidence>
<dbReference type="GO" id="GO:0005634">
    <property type="term" value="C:nucleus"/>
    <property type="evidence" value="ECO:0007669"/>
    <property type="project" value="TreeGrafter"/>
</dbReference>
<dbReference type="Gene3D" id="3.40.50.300">
    <property type="entry name" value="P-loop containing nucleotide triphosphate hydrolases"/>
    <property type="match status" value="1"/>
</dbReference>
<dbReference type="GO" id="GO:0006337">
    <property type="term" value="P:nucleosome disassembly"/>
    <property type="evidence" value="ECO:0007669"/>
    <property type="project" value="TreeGrafter"/>
</dbReference>
<evidence type="ECO:0000259" key="5">
    <source>
        <dbReference type="Pfam" id="PF17862"/>
    </source>
</evidence>
<dbReference type="Proteomes" id="UP001177003">
    <property type="component" value="Chromosome 4"/>
</dbReference>
<dbReference type="GO" id="GO:0003682">
    <property type="term" value="F:chromatin binding"/>
    <property type="evidence" value="ECO:0007669"/>
    <property type="project" value="TreeGrafter"/>
</dbReference>
<dbReference type="GO" id="GO:0006334">
    <property type="term" value="P:nucleosome assembly"/>
    <property type="evidence" value="ECO:0007669"/>
    <property type="project" value="TreeGrafter"/>
</dbReference>
<evidence type="ECO:0000313" key="7">
    <source>
        <dbReference type="Proteomes" id="UP001177003"/>
    </source>
</evidence>
<dbReference type="SUPFAM" id="SSF52540">
    <property type="entry name" value="P-loop containing nucleoside triphosphate hydrolases"/>
    <property type="match status" value="1"/>
</dbReference>
<dbReference type="InterPro" id="IPR003959">
    <property type="entry name" value="ATPase_AAA_core"/>
</dbReference>
<dbReference type="Pfam" id="PF17862">
    <property type="entry name" value="AAA_lid_3"/>
    <property type="match status" value="1"/>
</dbReference>
<proteinExistence type="inferred from homology"/>
<dbReference type="InterPro" id="IPR045199">
    <property type="entry name" value="ATAD2-like"/>
</dbReference>
<evidence type="ECO:0000313" key="6">
    <source>
        <dbReference type="EMBL" id="CAI9280626.1"/>
    </source>
</evidence>
<name>A0AA35YUR2_LACSI</name>
<keyword evidence="3" id="KW-0067">ATP-binding</keyword>
<gene>
    <name evidence="6" type="ORF">LSALG_LOCUS20364</name>
</gene>
<sequence>MFQNSRTPGTLVLAVINGSAAQSFCHRLVLMCQESGMTCKQEHIHNSIVSTLLALMDGLDSRGQVILIRAINRIDTIDGELRRLGRFDREFTFQLHGLDARVEILDIHTRKWKQPPIKELKLELATSCVGYCGADMKALCTEAAIHAFCEKYP</sequence>
<evidence type="ECO:0000259" key="4">
    <source>
        <dbReference type="Pfam" id="PF00004"/>
    </source>
</evidence>
<accession>A0AA35YUR2</accession>
<dbReference type="Pfam" id="PF00004">
    <property type="entry name" value="AAA"/>
    <property type="match status" value="1"/>
</dbReference>
<dbReference type="GO" id="GO:0042393">
    <property type="term" value="F:histone binding"/>
    <property type="evidence" value="ECO:0007669"/>
    <property type="project" value="TreeGrafter"/>
</dbReference>
<dbReference type="GO" id="GO:0016887">
    <property type="term" value="F:ATP hydrolysis activity"/>
    <property type="evidence" value="ECO:0007669"/>
    <property type="project" value="InterPro"/>
</dbReference>
<evidence type="ECO:0000256" key="1">
    <source>
        <dbReference type="ARBA" id="ARBA00006914"/>
    </source>
</evidence>
<feature type="domain" description="ATPase AAA-type core" evidence="4">
    <location>
        <begin position="40"/>
        <end position="94"/>
    </location>
</feature>
<evidence type="ECO:0000256" key="3">
    <source>
        <dbReference type="ARBA" id="ARBA00022840"/>
    </source>
</evidence>
<dbReference type="AlphaFoldDB" id="A0AA35YUR2"/>
<protein>
    <recommendedName>
        <fullName evidence="8">AAA ATPase AAA+ lid domain-containing protein</fullName>
    </recommendedName>
</protein>
<dbReference type="PANTHER" id="PTHR23069:SF0">
    <property type="entry name" value="TAT-BINDING HOMOLOG 7"/>
    <property type="match status" value="1"/>
</dbReference>
<reference evidence="6" key="1">
    <citation type="submission" date="2023-04" db="EMBL/GenBank/DDBJ databases">
        <authorList>
            <person name="Vijverberg K."/>
            <person name="Xiong W."/>
            <person name="Schranz E."/>
        </authorList>
    </citation>
    <scope>NUCLEOTIDE SEQUENCE</scope>
</reference>
<keyword evidence="2" id="KW-0547">Nucleotide-binding</keyword>
<dbReference type="GO" id="GO:0005524">
    <property type="term" value="F:ATP binding"/>
    <property type="evidence" value="ECO:0007669"/>
    <property type="project" value="UniProtKB-KW"/>
</dbReference>
<keyword evidence="7" id="KW-1185">Reference proteome</keyword>
<dbReference type="InterPro" id="IPR041569">
    <property type="entry name" value="AAA_lid_3"/>
</dbReference>
<dbReference type="GO" id="GO:0045815">
    <property type="term" value="P:transcription initiation-coupled chromatin remodeling"/>
    <property type="evidence" value="ECO:0007669"/>
    <property type="project" value="TreeGrafter"/>
</dbReference>
<dbReference type="PANTHER" id="PTHR23069">
    <property type="entry name" value="AAA DOMAIN-CONTAINING"/>
    <property type="match status" value="1"/>
</dbReference>
<comment type="similarity">
    <text evidence="1">Belongs to the AAA ATPase family.</text>
</comment>
<organism evidence="6 7">
    <name type="scientific">Lactuca saligna</name>
    <name type="common">Willowleaf lettuce</name>
    <dbReference type="NCBI Taxonomy" id="75948"/>
    <lineage>
        <taxon>Eukaryota</taxon>
        <taxon>Viridiplantae</taxon>
        <taxon>Streptophyta</taxon>
        <taxon>Embryophyta</taxon>
        <taxon>Tracheophyta</taxon>
        <taxon>Spermatophyta</taxon>
        <taxon>Magnoliopsida</taxon>
        <taxon>eudicotyledons</taxon>
        <taxon>Gunneridae</taxon>
        <taxon>Pentapetalae</taxon>
        <taxon>asterids</taxon>
        <taxon>campanulids</taxon>
        <taxon>Asterales</taxon>
        <taxon>Asteraceae</taxon>
        <taxon>Cichorioideae</taxon>
        <taxon>Cichorieae</taxon>
        <taxon>Lactucinae</taxon>
        <taxon>Lactuca</taxon>
    </lineage>
</organism>
<dbReference type="InterPro" id="IPR027417">
    <property type="entry name" value="P-loop_NTPase"/>
</dbReference>
<feature type="domain" description="AAA ATPase AAA+ lid" evidence="5">
    <location>
        <begin position="123"/>
        <end position="148"/>
    </location>
</feature>
<dbReference type="Gene3D" id="1.10.8.60">
    <property type="match status" value="1"/>
</dbReference>
<dbReference type="EMBL" id="OX465080">
    <property type="protein sequence ID" value="CAI9280626.1"/>
    <property type="molecule type" value="Genomic_DNA"/>
</dbReference>
<evidence type="ECO:0000256" key="2">
    <source>
        <dbReference type="ARBA" id="ARBA00022741"/>
    </source>
</evidence>